<keyword evidence="2" id="KW-1185">Reference proteome</keyword>
<evidence type="ECO:0000313" key="1">
    <source>
        <dbReference type="EMBL" id="MCU7614868.1"/>
    </source>
</evidence>
<dbReference type="RefSeq" id="WP_262990866.1">
    <property type="nucleotide sequence ID" value="NZ_JAOTEN010000003.1"/>
</dbReference>
<proteinExistence type="predicted"/>
<evidence type="ECO:0000313" key="2">
    <source>
        <dbReference type="Proteomes" id="UP001208114"/>
    </source>
</evidence>
<sequence length="156" mass="18669">MNWIIRSTKTVKYHTNLQEVLKPIWEVLKEYNWVLTDLDFISDTEVPINFDHDYFILNHDEFEKVYNSETQIIWGIISAVPRSHEINLSLISKFSAENEKVWKPDQFLIPESFLEIIAFDSGYTIVKFRNKDMSNKFKNHFGREALSLKKFNEKYK</sequence>
<name>A0ABT2VXZ4_9FLAO</name>
<protein>
    <submittedName>
        <fullName evidence="1">Uncharacterized protein</fullName>
    </submittedName>
</protein>
<dbReference type="EMBL" id="JAOTEN010000003">
    <property type="protein sequence ID" value="MCU7614868.1"/>
    <property type="molecule type" value="Genomic_DNA"/>
</dbReference>
<accession>A0ABT2VXZ4</accession>
<comment type="caution">
    <text evidence="1">The sequence shown here is derived from an EMBL/GenBank/DDBJ whole genome shotgun (WGS) entry which is preliminary data.</text>
</comment>
<organism evidence="1 2">
    <name type="scientific">Chryseobacterium gilvum</name>
    <dbReference type="NCBI Taxonomy" id="2976534"/>
    <lineage>
        <taxon>Bacteria</taxon>
        <taxon>Pseudomonadati</taxon>
        <taxon>Bacteroidota</taxon>
        <taxon>Flavobacteriia</taxon>
        <taxon>Flavobacteriales</taxon>
        <taxon>Weeksellaceae</taxon>
        <taxon>Chryseobacterium group</taxon>
        <taxon>Chryseobacterium</taxon>
    </lineage>
</organism>
<gene>
    <name evidence="1" type="ORF">N0B16_10505</name>
</gene>
<dbReference type="Proteomes" id="UP001208114">
    <property type="component" value="Unassembled WGS sequence"/>
</dbReference>
<reference evidence="2" key="1">
    <citation type="submission" date="2023-07" db="EMBL/GenBank/DDBJ databases">
        <title>Chryseobacterium sp. GMJ5 Genome sequencing and assembly.</title>
        <authorList>
            <person name="Jung Y."/>
        </authorList>
    </citation>
    <scope>NUCLEOTIDE SEQUENCE [LARGE SCALE GENOMIC DNA]</scope>
    <source>
        <strain evidence="2">GMJ5</strain>
    </source>
</reference>